<protein>
    <recommendedName>
        <fullName evidence="9">Tripartite ATP-independent periplasmic transporters DctQ component domain-containing protein</fullName>
    </recommendedName>
</protein>
<evidence type="ECO:0000256" key="6">
    <source>
        <dbReference type="ARBA" id="ARBA00022989"/>
    </source>
</evidence>
<keyword evidence="3" id="KW-1003">Cell membrane</keyword>
<gene>
    <name evidence="10" type="ORF">MNBD_GAMMA18-1893</name>
</gene>
<evidence type="ECO:0000256" key="3">
    <source>
        <dbReference type="ARBA" id="ARBA00022475"/>
    </source>
</evidence>
<dbReference type="PANTHER" id="PTHR35011">
    <property type="entry name" value="2,3-DIKETO-L-GULONATE TRAP TRANSPORTER SMALL PERMEASE PROTEIN YIAM"/>
    <property type="match status" value="1"/>
</dbReference>
<evidence type="ECO:0000256" key="8">
    <source>
        <dbReference type="SAM" id="Phobius"/>
    </source>
</evidence>
<name>A0A3B0YTS4_9ZZZZ</name>
<evidence type="ECO:0000256" key="1">
    <source>
        <dbReference type="ARBA" id="ARBA00004429"/>
    </source>
</evidence>
<keyword evidence="6 8" id="KW-1133">Transmembrane helix</keyword>
<evidence type="ECO:0000256" key="2">
    <source>
        <dbReference type="ARBA" id="ARBA00022448"/>
    </source>
</evidence>
<dbReference type="InterPro" id="IPR055348">
    <property type="entry name" value="DctQ"/>
</dbReference>
<dbReference type="AlphaFoldDB" id="A0A3B0YTS4"/>
<dbReference type="Pfam" id="PF04290">
    <property type="entry name" value="DctQ"/>
    <property type="match status" value="1"/>
</dbReference>
<organism evidence="10">
    <name type="scientific">hydrothermal vent metagenome</name>
    <dbReference type="NCBI Taxonomy" id="652676"/>
    <lineage>
        <taxon>unclassified sequences</taxon>
        <taxon>metagenomes</taxon>
        <taxon>ecological metagenomes</taxon>
    </lineage>
</organism>
<sequence>MNFLANMVSFIDRISEWSGRAIAWLVLALVLLVCYDVAMRYLWQSGSIALQELEWHLFALIFLLGAAYTLKHDEHVRVDLLYGSRRFSEKHRAMVNLSGSVLLLIPFCILIIYASWPFVATSYAINEVSSDPGGLSHRFLIKAAIPLGFTLLLIQGISEIGRNIITLKQYKDGKE</sequence>
<keyword evidence="5 8" id="KW-0812">Transmembrane</keyword>
<dbReference type="InterPro" id="IPR007387">
    <property type="entry name" value="TRAP_DctQ"/>
</dbReference>
<evidence type="ECO:0000313" key="10">
    <source>
        <dbReference type="EMBL" id="VAW84325.1"/>
    </source>
</evidence>
<feature type="transmembrane region" description="Helical" evidence="8">
    <location>
        <begin position="93"/>
        <end position="119"/>
    </location>
</feature>
<dbReference type="PANTHER" id="PTHR35011:SF4">
    <property type="entry name" value="SLL1102 PROTEIN"/>
    <property type="match status" value="1"/>
</dbReference>
<proteinExistence type="predicted"/>
<feature type="transmembrane region" description="Helical" evidence="8">
    <location>
        <begin position="139"/>
        <end position="158"/>
    </location>
</feature>
<comment type="subcellular location">
    <subcellularLocation>
        <location evidence="1">Cell inner membrane</location>
        <topology evidence="1">Multi-pass membrane protein</topology>
    </subcellularLocation>
</comment>
<evidence type="ECO:0000256" key="4">
    <source>
        <dbReference type="ARBA" id="ARBA00022519"/>
    </source>
</evidence>
<evidence type="ECO:0000259" key="9">
    <source>
        <dbReference type="Pfam" id="PF04290"/>
    </source>
</evidence>
<keyword evidence="7 8" id="KW-0472">Membrane</keyword>
<dbReference type="GO" id="GO:0005886">
    <property type="term" value="C:plasma membrane"/>
    <property type="evidence" value="ECO:0007669"/>
    <property type="project" value="UniProtKB-SubCell"/>
</dbReference>
<keyword evidence="2" id="KW-0813">Transport</keyword>
<evidence type="ECO:0000256" key="7">
    <source>
        <dbReference type="ARBA" id="ARBA00023136"/>
    </source>
</evidence>
<accession>A0A3B0YTS4</accession>
<keyword evidence="4" id="KW-0997">Cell inner membrane</keyword>
<evidence type="ECO:0000256" key="5">
    <source>
        <dbReference type="ARBA" id="ARBA00022692"/>
    </source>
</evidence>
<dbReference type="EMBL" id="UOFP01000040">
    <property type="protein sequence ID" value="VAW84325.1"/>
    <property type="molecule type" value="Genomic_DNA"/>
</dbReference>
<feature type="transmembrane region" description="Helical" evidence="8">
    <location>
        <begin position="55"/>
        <end position="72"/>
    </location>
</feature>
<reference evidence="10" key="1">
    <citation type="submission" date="2018-06" db="EMBL/GenBank/DDBJ databases">
        <authorList>
            <person name="Zhirakovskaya E."/>
        </authorList>
    </citation>
    <scope>NUCLEOTIDE SEQUENCE</scope>
</reference>
<feature type="transmembrane region" description="Helical" evidence="8">
    <location>
        <begin position="21"/>
        <end position="43"/>
    </location>
</feature>
<feature type="domain" description="Tripartite ATP-independent periplasmic transporters DctQ component" evidence="9">
    <location>
        <begin position="29"/>
        <end position="163"/>
    </location>
</feature>